<accession>A0A0B7N3B1</accession>
<dbReference type="OrthoDB" id="5560525at2759"/>
<organism evidence="4 5">
    <name type="scientific">Parasitella parasitica</name>
    <dbReference type="NCBI Taxonomy" id="35722"/>
    <lineage>
        <taxon>Eukaryota</taxon>
        <taxon>Fungi</taxon>
        <taxon>Fungi incertae sedis</taxon>
        <taxon>Mucoromycota</taxon>
        <taxon>Mucoromycotina</taxon>
        <taxon>Mucoromycetes</taxon>
        <taxon>Mucorales</taxon>
        <taxon>Mucorineae</taxon>
        <taxon>Mucoraceae</taxon>
        <taxon>Parasitella</taxon>
    </lineage>
</organism>
<evidence type="ECO:0000313" key="5">
    <source>
        <dbReference type="Proteomes" id="UP000054107"/>
    </source>
</evidence>
<dbReference type="GO" id="GO:0070319">
    <property type="term" value="C:Golgi to plasma membrane transport vesicle"/>
    <property type="evidence" value="ECO:0007669"/>
    <property type="project" value="TreeGrafter"/>
</dbReference>
<evidence type="ECO:0000259" key="3">
    <source>
        <dbReference type="Pfam" id="PF06428"/>
    </source>
</evidence>
<dbReference type="GO" id="GO:0006887">
    <property type="term" value="P:exocytosis"/>
    <property type="evidence" value="ECO:0007669"/>
    <property type="project" value="TreeGrafter"/>
</dbReference>
<dbReference type="Pfam" id="PF25555">
    <property type="entry name" value="RAB3A-like_C"/>
    <property type="match status" value="1"/>
</dbReference>
<dbReference type="Gene3D" id="6.10.140.910">
    <property type="match status" value="1"/>
</dbReference>
<dbReference type="SUPFAM" id="SSF144284">
    <property type="entry name" value="Sec2 N-terminal region"/>
    <property type="match status" value="1"/>
</dbReference>
<dbReference type="EMBL" id="LN728360">
    <property type="protein sequence ID" value="CEP12791.1"/>
    <property type="molecule type" value="Genomic_DNA"/>
</dbReference>
<evidence type="ECO:0000313" key="4">
    <source>
        <dbReference type="EMBL" id="CEP12791.1"/>
    </source>
</evidence>
<feature type="coiled-coil region" evidence="2">
    <location>
        <begin position="98"/>
        <end position="224"/>
    </location>
</feature>
<proteinExistence type="predicted"/>
<evidence type="ECO:0000256" key="2">
    <source>
        <dbReference type="SAM" id="Coils"/>
    </source>
</evidence>
<dbReference type="GO" id="GO:0005085">
    <property type="term" value="F:guanyl-nucleotide exchange factor activity"/>
    <property type="evidence" value="ECO:0007669"/>
    <property type="project" value="InterPro"/>
</dbReference>
<keyword evidence="5" id="KW-1185">Reference proteome</keyword>
<dbReference type="Proteomes" id="UP000054107">
    <property type="component" value="Unassembled WGS sequence"/>
</dbReference>
<protein>
    <recommendedName>
        <fullName evidence="3">GDP/GTP exchange factor Sec2 N-terminal domain-containing protein</fullName>
    </recommendedName>
</protein>
<dbReference type="GO" id="GO:0051286">
    <property type="term" value="C:cell tip"/>
    <property type="evidence" value="ECO:0007669"/>
    <property type="project" value="TreeGrafter"/>
</dbReference>
<sequence>MATETTTTEQQILNLNINIKPDDRMPSVVLLDKTYPDSSNTTTSTSSPVISVKSLVCQCHQISTDFECLDCKNVLSFESVKSDYDQTKTQLCTLQRQKSRLRHEKNELDAKNMHLEKKLTEKLQSIDSTCRGIQSLQHDLKVLEVKCKEESSKVEDIQKSKENVKKELEDLTVRLFEEANRMITTEKAQQLVIKTKNSQLRQDLKDAKSLLEDASGQLTQIRNRMEDTNHVFSNTTDEQPQSPLSPNPSQLEDCYALPENNVIDTYARAQVETILMHGLDLGLHMDTLEDQGALEDLNDFIQLVQKTPLRKLHSLKYMKYCIRDDIEPCLRFGPNPKISSKKIMDAILVKTCFVEECPEGFVTEQAIRQLKEEASATLWERFTTSSVFLGCQACGRNIHKSSRQQELKYRFRISYFDEWACVDRYCRDRLQSVIEFYLFIRHLRAGVYKHRSLHELYQQSIRLRLQMFLARMGALPNMLQNCGIHHEKIAMAFHGEDINHSVVLLSESIMERLSSSTESSITLSTVESARTSASSSCS</sequence>
<dbReference type="InterPro" id="IPR009449">
    <property type="entry name" value="Sec2_N"/>
</dbReference>
<dbReference type="STRING" id="35722.A0A0B7N3B1"/>
<dbReference type="AlphaFoldDB" id="A0A0B7N3B1"/>
<evidence type="ECO:0000256" key="1">
    <source>
        <dbReference type="ARBA" id="ARBA00023054"/>
    </source>
</evidence>
<reference evidence="4 5" key="1">
    <citation type="submission" date="2014-09" db="EMBL/GenBank/DDBJ databases">
        <authorList>
            <person name="Ellenberger Sabrina"/>
        </authorList>
    </citation>
    <scope>NUCLEOTIDE SEQUENCE [LARGE SCALE GENOMIC DNA]</scope>
    <source>
        <strain evidence="4 5">CBS 412.66</strain>
    </source>
</reference>
<name>A0A0B7N3B1_9FUNG</name>
<gene>
    <name evidence="4" type="primary">PARPA_06778.1 scaffold 23808</name>
</gene>
<dbReference type="PANTHER" id="PTHR14430">
    <property type="entry name" value="RABIN3-RELATED"/>
    <property type="match status" value="1"/>
</dbReference>
<dbReference type="Pfam" id="PF06428">
    <property type="entry name" value="Sec2p"/>
    <property type="match status" value="1"/>
</dbReference>
<dbReference type="CDD" id="cd21044">
    <property type="entry name" value="Rab11BD_RAB3IP_like"/>
    <property type="match status" value="1"/>
</dbReference>
<dbReference type="PANTHER" id="PTHR14430:SF0">
    <property type="entry name" value="SEC2P DOMAIN-CONTAINING PROTEIN"/>
    <property type="match status" value="1"/>
</dbReference>
<keyword evidence="1 2" id="KW-0175">Coiled coil</keyword>
<feature type="domain" description="GDP/GTP exchange factor Sec2 N-terminal" evidence="3">
    <location>
        <begin position="93"/>
        <end position="227"/>
    </location>
</feature>
<dbReference type="InterPro" id="IPR040351">
    <property type="entry name" value="RAB3IL/RAB3IP/Sec2"/>
</dbReference>